<comment type="caution">
    <text evidence="2">The sequence shown here is derived from an EMBL/GenBank/DDBJ whole genome shotgun (WGS) entry which is preliminary data.</text>
</comment>
<sequence>MKSSFSILTLMAAAVAMAAPAPEADANPNPNAQPGYPAPYFQGQTWNSPGDCNLCFNLNCPIPGVQPNWGCTFGCDIKFNPNCQPCYDEWQLLPRLRLSCYNFPNSVGDQYVRSRGGYYNGYNGYNGYYGPPLNN</sequence>
<dbReference type="AlphaFoldDB" id="A0A8H4N2N5"/>
<feature type="signal peptide" evidence="1">
    <location>
        <begin position="1"/>
        <end position="26"/>
    </location>
</feature>
<organism evidence="2 3">
    <name type="scientific">Botryosphaeria dothidea</name>
    <dbReference type="NCBI Taxonomy" id="55169"/>
    <lineage>
        <taxon>Eukaryota</taxon>
        <taxon>Fungi</taxon>
        <taxon>Dikarya</taxon>
        <taxon>Ascomycota</taxon>
        <taxon>Pezizomycotina</taxon>
        <taxon>Dothideomycetes</taxon>
        <taxon>Dothideomycetes incertae sedis</taxon>
        <taxon>Botryosphaeriales</taxon>
        <taxon>Botryosphaeriaceae</taxon>
        <taxon>Botryosphaeria</taxon>
    </lineage>
</organism>
<evidence type="ECO:0000313" key="2">
    <source>
        <dbReference type="EMBL" id="KAF4306760.1"/>
    </source>
</evidence>
<evidence type="ECO:0000256" key="1">
    <source>
        <dbReference type="SAM" id="SignalP"/>
    </source>
</evidence>
<protein>
    <submittedName>
        <fullName evidence="2">Uncharacterized protein</fullName>
    </submittedName>
</protein>
<name>A0A8H4N2N5_9PEZI</name>
<keyword evidence="1" id="KW-0732">Signal</keyword>
<dbReference type="Proteomes" id="UP000572817">
    <property type="component" value="Unassembled WGS sequence"/>
</dbReference>
<accession>A0A8H4N2N5</accession>
<gene>
    <name evidence="2" type="ORF">GTA08_BOTSDO05360</name>
</gene>
<evidence type="ECO:0000313" key="3">
    <source>
        <dbReference type="Proteomes" id="UP000572817"/>
    </source>
</evidence>
<dbReference type="EMBL" id="WWBZ02000033">
    <property type="protein sequence ID" value="KAF4306760.1"/>
    <property type="molecule type" value="Genomic_DNA"/>
</dbReference>
<feature type="chain" id="PRO_5034901304" evidence="1">
    <location>
        <begin position="27"/>
        <end position="135"/>
    </location>
</feature>
<proteinExistence type="predicted"/>
<keyword evidence="3" id="KW-1185">Reference proteome</keyword>
<reference evidence="2" key="1">
    <citation type="submission" date="2020-04" db="EMBL/GenBank/DDBJ databases">
        <title>Genome Assembly and Annotation of Botryosphaeria dothidea sdau 11-99, a Latent Pathogen of Apple Fruit Ring Rot in China.</title>
        <authorList>
            <person name="Yu C."/>
            <person name="Diao Y."/>
            <person name="Lu Q."/>
            <person name="Zhao J."/>
            <person name="Cui S."/>
            <person name="Peng C."/>
            <person name="He B."/>
            <person name="Liu H."/>
        </authorList>
    </citation>
    <scope>NUCLEOTIDE SEQUENCE [LARGE SCALE GENOMIC DNA]</scope>
    <source>
        <strain evidence="2">Sdau11-99</strain>
    </source>
</reference>